<evidence type="ECO:0000313" key="2">
    <source>
        <dbReference type="EMBL" id="MFC2966514.1"/>
    </source>
</evidence>
<dbReference type="RefSeq" id="WP_377830696.1">
    <property type="nucleotide sequence ID" value="NZ_JBHRSK010000001.1"/>
</dbReference>
<feature type="chain" id="PRO_5045572998" evidence="1">
    <location>
        <begin position="21"/>
        <end position="154"/>
    </location>
</feature>
<dbReference type="InterPro" id="IPR007410">
    <property type="entry name" value="LpqE-like"/>
</dbReference>
<reference evidence="3" key="1">
    <citation type="journal article" date="2019" name="Int. J. Syst. Evol. Microbiol.">
        <title>The Global Catalogue of Microorganisms (GCM) 10K type strain sequencing project: providing services to taxonomists for standard genome sequencing and annotation.</title>
        <authorList>
            <consortium name="The Broad Institute Genomics Platform"/>
            <consortium name="The Broad Institute Genome Sequencing Center for Infectious Disease"/>
            <person name="Wu L."/>
            <person name="Ma J."/>
        </authorList>
    </citation>
    <scope>NUCLEOTIDE SEQUENCE [LARGE SCALE GENOMIC DNA]</scope>
    <source>
        <strain evidence="3">KCTC 62192</strain>
    </source>
</reference>
<keyword evidence="1" id="KW-0732">Signal</keyword>
<sequence length="154" mass="16328">MFMKPILAAAAVAFALPALAGDITIKDAYARASTPVSKSGAAFMVIENAADQPDQLIAARSDIAAKLELHTHKQDANGVMHMMEVPGGFPIPAHGSHVLARGGDHIMLLGLHKGLTQGETFKITLTFRNAGDVTVEVPVDLKRMPKMGGMKMDN</sequence>
<accession>A0ABV7AB47</accession>
<dbReference type="PANTHER" id="PTHR36302:SF1">
    <property type="entry name" value="COPPER CHAPERONE PCU(A)C"/>
    <property type="match status" value="1"/>
</dbReference>
<organism evidence="2 3">
    <name type="scientific">Acidimangrovimonas pyrenivorans</name>
    <dbReference type="NCBI Taxonomy" id="2030798"/>
    <lineage>
        <taxon>Bacteria</taxon>
        <taxon>Pseudomonadati</taxon>
        <taxon>Pseudomonadota</taxon>
        <taxon>Alphaproteobacteria</taxon>
        <taxon>Rhodobacterales</taxon>
        <taxon>Paracoccaceae</taxon>
        <taxon>Acidimangrovimonas</taxon>
    </lineage>
</organism>
<dbReference type="InterPro" id="IPR058248">
    <property type="entry name" value="Lxx211020-like"/>
</dbReference>
<evidence type="ECO:0000256" key="1">
    <source>
        <dbReference type="SAM" id="SignalP"/>
    </source>
</evidence>
<dbReference type="Pfam" id="PF04314">
    <property type="entry name" value="PCuAC"/>
    <property type="match status" value="1"/>
</dbReference>
<feature type="signal peptide" evidence="1">
    <location>
        <begin position="1"/>
        <end position="20"/>
    </location>
</feature>
<dbReference type="SUPFAM" id="SSF110087">
    <property type="entry name" value="DR1885-like metal-binding protein"/>
    <property type="match status" value="1"/>
</dbReference>
<gene>
    <name evidence="2" type="ORF">ACFOES_00255</name>
</gene>
<name>A0ABV7AB47_9RHOB</name>
<dbReference type="PANTHER" id="PTHR36302">
    <property type="entry name" value="BLR7088 PROTEIN"/>
    <property type="match status" value="1"/>
</dbReference>
<keyword evidence="3" id="KW-1185">Reference proteome</keyword>
<comment type="caution">
    <text evidence="2">The sequence shown here is derived from an EMBL/GenBank/DDBJ whole genome shotgun (WGS) entry which is preliminary data.</text>
</comment>
<protein>
    <submittedName>
        <fullName evidence="2">Copper chaperone PCu(A)C</fullName>
    </submittedName>
</protein>
<dbReference type="Gene3D" id="2.60.40.1890">
    <property type="entry name" value="PCu(A)C copper chaperone"/>
    <property type="match status" value="1"/>
</dbReference>
<dbReference type="Proteomes" id="UP001595443">
    <property type="component" value="Unassembled WGS sequence"/>
</dbReference>
<dbReference type="EMBL" id="JBHRSK010000001">
    <property type="protein sequence ID" value="MFC2966514.1"/>
    <property type="molecule type" value="Genomic_DNA"/>
</dbReference>
<proteinExistence type="predicted"/>
<dbReference type="InterPro" id="IPR036182">
    <property type="entry name" value="PCuAC_sf"/>
</dbReference>
<evidence type="ECO:0000313" key="3">
    <source>
        <dbReference type="Proteomes" id="UP001595443"/>
    </source>
</evidence>